<dbReference type="GO" id="GO:0005654">
    <property type="term" value="C:nucleoplasm"/>
    <property type="evidence" value="ECO:0007669"/>
    <property type="project" value="UniProtKB-SubCell"/>
</dbReference>
<dbReference type="GO" id="GO:0071819">
    <property type="term" value="C:DUBm complex"/>
    <property type="evidence" value="ECO:0007669"/>
    <property type="project" value="UniProtKB-UniRule"/>
</dbReference>
<dbReference type="InterPro" id="IPR038212">
    <property type="entry name" value="TF_EnY2_sf"/>
</dbReference>
<keyword evidence="1" id="KW-0509">mRNA transport</keyword>
<keyword evidence="1" id="KW-0811">Translocation</keyword>
<comment type="function">
    <text evidence="1">Involved in mRNA export coupled transcription activation by association with both the TREX-2 and the SAGA complexes. The transcription regulatory histone acetylation (HAT) complex SAGA is a multiprotein complex that activates transcription by remodeling chromatin and mediating histone acetylation and deubiquitination. Within the SAGA complex, participates to a subcomplex that specifically deubiquitinates histones. The SAGA complex is recruited to specific gene promoters by activators, where it is required for transcription. The TREX-2 complex functions in docking export-competent ribonucleoprotein particles (mRNPs) to the nuclear entrance of the nuclear pore complex (nuclear basket). TREX-2 participates in mRNA export and accurate chromatin positioning in the nucleus by tethering genes to the nuclear periphery.</text>
</comment>
<dbReference type="GO" id="GO:0015031">
    <property type="term" value="P:protein transport"/>
    <property type="evidence" value="ECO:0007669"/>
    <property type="project" value="UniProtKB-KW"/>
</dbReference>
<dbReference type="GO" id="GO:0006406">
    <property type="term" value="P:mRNA export from nucleus"/>
    <property type="evidence" value="ECO:0007669"/>
    <property type="project" value="UniProtKB-UniRule"/>
</dbReference>
<feature type="region of interest" description="Disordered" evidence="2">
    <location>
        <begin position="82"/>
        <end position="109"/>
    </location>
</feature>
<dbReference type="EMBL" id="HBHY01020691">
    <property type="protein sequence ID" value="CAE0151379.1"/>
    <property type="molecule type" value="Transcribed_RNA"/>
</dbReference>
<evidence type="ECO:0000313" key="4">
    <source>
        <dbReference type="EMBL" id="CAE0151402.1"/>
    </source>
</evidence>
<dbReference type="GO" id="GO:0006368">
    <property type="term" value="P:transcription elongation by RNA polymerase II"/>
    <property type="evidence" value="ECO:0007669"/>
    <property type="project" value="UniProtKB-UniRule"/>
</dbReference>
<sequence length="109" mass="11582">MAATLRPGDKERLKAQLRARLVECGWRDELKAQFQTLVRANGLDRISVDELVREVTPGAQQRVPDAVKAELLKEIRALADGDAVTPAGGEGGADAGGGAGRAPRAPEKR</sequence>
<dbReference type="Pfam" id="PF10163">
    <property type="entry name" value="EnY2"/>
    <property type="match status" value="1"/>
</dbReference>
<dbReference type="Gene3D" id="1.10.246.140">
    <property type="match status" value="1"/>
</dbReference>
<keyword evidence="1" id="KW-0539">Nucleus</keyword>
<protein>
    <recommendedName>
        <fullName evidence="1">Transcription and mRNA export factor ENY2</fullName>
    </recommendedName>
    <alternativeName>
        <fullName evidence="1">Enhancer of yellow 2 transcription factor homolog</fullName>
    </alternativeName>
</protein>
<gene>
    <name evidence="3" type="ORF">PSIN1315_LOCUS13233</name>
    <name evidence="4" type="ORF">PSIN1315_LOCUS13244</name>
</gene>
<reference evidence="4" key="1">
    <citation type="submission" date="2021-01" db="EMBL/GenBank/DDBJ databases">
        <authorList>
            <person name="Corre E."/>
            <person name="Pelletier E."/>
            <person name="Niang G."/>
            <person name="Scheremetjew M."/>
            <person name="Finn R."/>
            <person name="Kale V."/>
            <person name="Holt S."/>
            <person name="Cochrane G."/>
            <person name="Meng A."/>
            <person name="Brown T."/>
            <person name="Cohen L."/>
        </authorList>
    </citation>
    <scope>NUCLEOTIDE SEQUENCE</scope>
    <source>
        <strain evidence="4">RCC927</strain>
    </source>
</reference>
<keyword evidence="1" id="KW-0653">Protein transport</keyword>
<comment type="similarity">
    <text evidence="1">Belongs to the ENY2 family.</text>
</comment>
<dbReference type="GO" id="GO:0070390">
    <property type="term" value="C:transcription export complex 2"/>
    <property type="evidence" value="ECO:0007669"/>
    <property type="project" value="UniProtKB-UniRule"/>
</dbReference>
<keyword evidence="1" id="KW-0804">Transcription</keyword>
<keyword evidence="1" id="KW-0813">Transport</keyword>
<dbReference type="GO" id="GO:0006325">
    <property type="term" value="P:chromatin organization"/>
    <property type="evidence" value="ECO:0007669"/>
    <property type="project" value="UniProtKB-KW"/>
</dbReference>
<accession>A0A7S3C1N4</accession>
<keyword evidence="1" id="KW-0010">Activator</keyword>
<dbReference type="GO" id="GO:0000124">
    <property type="term" value="C:SAGA complex"/>
    <property type="evidence" value="ECO:0007669"/>
    <property type="project" value="UniProtKB-UniRule"/>
</dbReference>
<dbReference type="InterPro" id="IPR018783">
    <property type="entry name" value="TF_ENY2"/>
</dbReference>
<comment type="subunit">
    <text evidence="1">Component of the nuclear pore complex (NPC)-associated TREX-2 complex (transcription and export complex 2). Component of the SAGA transcription coactivator-HAT complex. Within the SAGA complex, participates to a subcomplex of SAGA called the DUB module (deubiquitination module).</text>
</comment>
<feature type="compositionally biased region" description="Gly residues" evidence="2">
    <location>
        <begin position="88"/>
        <end position="100"/>
    </location>
</feature>
<keyword evidence="1" id="KW-0805">Transcription regulation</keyword>
<proteinExistence type="inferred from homology"/>
<evidence type="ECO:0000313" key="3">
    <source>
        <dbReference type="EMBL" id="CAE0151379.1"/>
    </source>
</evidence>
<keyword evidence="1" id="KW-0156">Chromatin regulator</keyword>
<dbReference type="EMBL" id="HBHY01020703">
    <property type="protein sequence ID" value="CAE0151402.1"/>
    <property type="molecule type" value="Transcribed_RNA"/>
</dbReference>
<organism evidence="4">
    <name type="scientific">Prasinoderma singulare</name>
    <dbReference type="NCBI Taxonomy" id="676789"/>
    <lineage>
        <taxon>Eukaryota</taxon>
        <taxon>Viridiplantae</taxon>
        <taxon>Prasinodermophyta</taxon>
        <taxon>Prasinodermophyceae</taxon>
        <taxon>Prasinodermales</taxon>
        <taxon>Prasinodermaceae</taxon>
        <taxon>Prasinoderma</taxon>
    </lineage>
</organism>
<dbReference type="HAMAP" id="MF_03046">
    <property type="entry name" value="ENY2_Sus1"/>
    <property type="match status" value="1"/>
</dbReference>
<dbReference type="AlphaFoldDB" id="A0A7S3C1N4"/>
<name>A0A7S3C1N4_9VIRI</name>
<comment type="subcellular location">
    <subcellularLocation>
        <location evidence="1">Nucleus</location>
        <location evidence="1">Nucleoplasm</location>
    </subcellularLocation>
</comment>
<dbReference type="GO" id="GO:0005643">
    <property type="term" value="C:nuclear pore"/>
    <property type="evidence" value="ECO:0007669"/>
    <property type="project" value="UniProtKB-UniRule"/>
</dbReference>
<dbReference type="GO" id="GO:0003713">
    <property type="term" value="F:transcription coactivator activity"/>
    <property type="evidence" value="ECO:0007669"/>
    <property type="project" value="UniProtKB-UniRule"/>
</dbReference>
<evidence type="ECO:0000256" key="2">
    <source>
        <dbReference type="SAM" id="MobiDB-lite"/>
    </source>
</evidence>
<dbReference type="PANTHER" id="PTHR12514">
    <property type="entry name" value="ENHANCER OF YELLOW 2 TRANSCRIPTION FACTOR"/>
    <property type="match status" value="1"/>
</dbReference>
<evidence type="ECO:0000256" key="1">
    <source>
        <dbReference type="HAMAP-Rule" id="MF_03046"/>
    </source>
</evidence>